<proteinExistence type="predicted"/>
<keyword evidence="3" id="KW-1185">Reference proteome</keyword>
<evidence type="ECO:0000256" key="1">
    <source>
        <dbReference type="SAM" id="MobiDB-lite"/>
    </source>
</evidence>
<sequence length="291" mass="30056">MARGLDPRLGGQRELLGAGLQLAQGAGEGQRVAGELGARGVGLVLPGAADGELDEAGGERAQDHDQQHAEQAGAVVVVRPADGDQPGEVDQEHDHRGEGAGDGGDQDVAVVDVAQFVADDPAQLALVEQAQDALGAAHGRVTRVAAGGERVGRLGRGDVQAGHGLAGLRGQLADHPVQRRGLELADRAGAHRAQRQLVAVPVGVRVRAQRDQDGHDQSRPAEEAADDDDERGQSPEEYCGPEPVVPAVHGTPSKSCSGGTLWVQWTLPLWSTPGGGREFPGACVGARRPYG</sequence>
<evidence type="ECO:0000313" key="3">
    <source>
        <dbReference type="Proteomes" id="UP000015423"/>
    </source>
</evidence>
<protein>
    <submittedName>
        <fullName evidence="2">Uncharacterized protein</fullName>
    </submittedName>
</protein>
<reference evidence="3" key="1">
    <citation type="submission" date="2012-10" db="EMBL/GenBank/DDBJ databases">
        <title>The complete genome sequence of Streptomyces collinus Tu 365.</title>
        <authorList>
            <person name="Ruckert C."/>
            <person name="Szczepanowski R."/>
            <person name="Goesmann A."/>
            <person name="Pross E.K."/>
            <person name="Musiol E.M."/>
            <person name="Blin K."/>
            <person name="Wohlleben W."/>
            <person name="Puhler A."/>
            <person name="Weber T."/>
            <person name="Kalinowski J."/>
        </authorList>
    </citation>
    <scope>NUCLEOTIDE SEQUENCE [LARGE SCALE GENOMIC DNA]</scope>
    <source>
        <strain evidence="3">DSM 40733 / Tue 365</strain>
    </source>
</reference>
<name>S5UZG1_STRC3</name>
<feature type="compositionally biased region" description="Basic and acidic residues" evidence="1">
    <location>
        <begin position="90"/>
        <end position="99"/>
    </location>
</feature>
<reference evidence="2 3" key="2">
    <citation type="journal article" date="2013" name="J. Biotechnol.">
        <title>Complete genome sequence of the kirromycin producer Streptomyces collinus Tu 365 consisting of a linear chromosome and two linear plasmids.</title>
        <authorList>
            <person name="Ruckert C."/>
            <person name="Szczepanowski R."/>
            <person name="Albersmeier A."/>
            <person name="Goesmann A."/>
            <person name="Iftime D."/>
            <person name="Musiol E.M."/>
            <person name="Blin K."/>
            <person name="Wohlleben W."/>
            <person name="Puhler A."/>
            <person name="Kalinowski J."/>
            <person name="Weber T."/>
        </authorList>
    </citation>
    <scope>NUCLEOTIDE SEQUENCE [LARGE SCALE GENOMIC DNA]</scope>
    <source>
        <strain evidence="3">DSM 40733 / Tue 365</strain>
    </source>
</reference>
<dbReference type="EMBL" id="CP006259">
    <property type="protein sequence ID" value="AGS71156.1"/>
    <property type="molecule type" value="Genomic_DNA"/>
</dbReference>
<feature type="compositionally biased region" description="Basic and acidic residues" evidence="1">
    <location>
        <begin position="208"/>
        <end position="222"/>
    </location>
</feature>
<dbReference type="eggNOG" id="ENOG502ZN0A">
    <property type="taxonomic scope" value="Bacteria"/>
</dbReference>
<accession>S5UZG1</accession>
<dbReference type="HOGENOM" id="CLU_956179_0_0_11"/>
<feature type="region of interest" description="Disordered" evidence="1">
    <location>
        <begin position="208"/>
        <end position="241"/>
    </location>
</feature>
<feature type="region of interest" description="Disordered" evidence="1">
    <location>
        <begin position="48"/>
        <end position="105"/>
    </location>
</feature>
<dbReference type="Proteomes" id="UP000015423">
    <property type="component" value="Chromosome"/>
</dbReference>
<feature type="compositionally biased region" description="Basic and acidic residues" evidence="1">
    <location>
        <begin position="57"/>
        <end position="68"/>
    </location>
</feature>
<organism evidence="2 3">
    <name type="scientific">Streptomyces collinus (strain DSM 40733 / Tue 365)</name>
    <dbReference type="NCBI Taxonomy" id="1214242"/>
    <lineage>
        <taxon>Bacteria</taxon>
        <taxon>Bacillati</taxon>
        <taxon>Actinomycetota</taxon>
        <taxon>Actinomycetes</taxon>
        <taxon>Kitasatosporales</taxon>
        <taxon>Streptomycetaceae</taxon>
        <taxon>Streptomyces</taxon>
    </lineage>
</organism>
<dbReference type="KEGG" id="sci:B446_21720"/>
<dbReference type="AlphaFoldDB" id="S5UZG1"/>
<gene>
    <name evidence="2" type="ORF">B446_21720</name>
</gene>
<evidence type="ECO:0000313" key="2">
    <source>
        <dbReference type="EMBL" id="AGS71156.1"/>
    </source>
</evidence>